<dbReference type="HAMAP" id="MF_00079">
    <property type="entry name" value="HisG_Long"/>
    <property type="match status" value="1"/>
</dbReference>
<evidence type="ECO:0000256" key="10">
    <source>
        <dbReference type="ARBA" id="ARBA00024861"/>
    </source>
</evidence>
<evidence type="ECO:0000256" key="5">
    <source>
        <dbReference type="ARBA" id="ARBA00020998"/>
    </source>
</evidence>
<feature type="domain" description="ATP phosphoribosyltransferase catalytic" evidence="12">
    <location>
        <begin position="60"/>
        <end position="213"/>
    </location>
</feature>
<dbReference type="Gene3D" id="3.30.70.120">
    <property type="match status" value="1"/>
</dbReference>
<comment type="function">
    <text evidence="10 11">Catalyzes the condensation of ATP and 5-phosphoribose 1-diphosphate to form N'-(5'-phosphoribosyl)-ATP (PR-ATP). Has a crucial role in the pathway because the rate of histidine biosynthesis seems to be controlled primarily by regulation of HisG enzymatic activity.</text>
</comment>
<evidence type="ECO:0000256" key="6">
    <source>
        <dbReference type="ARBA" id="ARBA00022605"/>
    </source>
</evidence>
<feature type="domain" description="Histidine biosynthesis HisG C-terminal" evidence="13">
    <location>
        <begin position="217"/>
        <end position="287"/>
    </location>
</feature>
<evidence type="ECO:0000256" key="9">
    <source>
        <dbReference type="ARBA" id="ARBA00023102"/>
    </source>
</evidence>
<evidence type="ECO:0000256" key="4">
    <source>
        <dbReference type="ARBA" id="ARBA00011946"/>
    </source>
</evidence>
<evidence type="ECO:0000256" key="2">
    <source>
        <dbReference type="ARBA" id="ARBA00004667"/>
    </source>
</evidence>
<dbReference type="InterPro" id="IPR001348">
    <property type="entry name" value="ATP_PRibTrfase_HisG"/>
</dbReference>
<dbReference type="PANTHER" id="PTHR21403">
    <property type="entry name" value="ATP PHOSPHORIBOSYLTRANSFERASE ATP-PRTASE"/>
    <property type="match status" value="1"/>
</dbReference>
<name>A0ABP9H0I5_9ACTN</name>
<protein>
    <recommendedName>
        <fullName evidence="5 11">ATP phosphoribosyltransferase</fullName>
        <shortName evidence="11">ATP-PRT</shortName>
        <shortName evidence="11">ATP-PRTase</shortName>
        <ecNumber evidence="4 11">2.4.2.17</ecNumber>
    </recommendedName>
</protein>
<keyword evidence="15" id="KW-1185">Reference proteome</keyword>
<keyword evidence="11" id="KW-0460">Magnesium</keyword>
<dbReference type="InterPro" id="IPR018198">
    <property type="entry name" value="ATP_PRibTrfase_CS"/>
</dbReference>
<dbReference type="GO" id="GO:0016757">
    <property type="term" value="F:glycosyltransferase activity"/>
    <property type="evidence" value="ECO:0007669"/>
    <property type="project" value="UniProtKB-KW"/>
</dbReference>
<keyword evidence="9 11" id="KW-0368">Histidine biosynthesis</keyword>
<keyword evidence="8 11" id="KW-0808">Transferase</keyword>
<keyword evidence="11" id="KW-0479">Metal-binding</keyword>
<evidence type="ECO:0000259" key="12">
    <source>
        <dbReference type="Pfam" id="PF01634"/>
    </source>
</evidence>
<dbReference type="NCBIfam" id="TIGR03455">
    <property type="entry name" value="HisG_C-term"/>
    <property type="match status" value="1"/>
</dbReference>
<keyword evidence="6 11" id="KW-0028">Amino-acid biosynthesis</keyword>
<dbReference type="CDD" id="cd13591">
    <property type="entry name" value="PBP2_HisGL1"/>
    <property type="match status" value="1"/>
</dbReference>
<comment type="catalytic activity">
    <reaction evidence="1 11">
        <text>1-(5-phospho-beta-D-ribosyl)-ATP + diphosphate = 5-phospho-alpha-D-ribose 1-diphosphate + ATP</text>
        <dbReference type="Rhea" id="RHEA:18473"/>
        <dbReference type="ChEBI" id="CHEBI:30616"/>
        <dbReference type="ChEBI" id="CHEBI:33019"/>
        <dbReference type="ChEBI" id="CHEBI:58017"/>
        <dbReference type="ChEBI" id="CHEBI:73183"/>
        <dbReference type="EC" id="2.4.2.17"/>
    </reaction>
</comment>
<dbReference type="Pfam" id="PF08029">
    <property type="entry name" value="HisG_C"/>
    <property type="match status" value="1"/>
</dbReference>
<evidence type="ECO:0000256" key="1">
    <source>
        <dbReference type="ARBA" id="ARBA00000915"/>
    </source>
</evidence>
<dbReference type="EC" id="2.4.2.17" evidence="4 11"/>
<dbReference type="Gene3D" id="3.40.190.10">
    <property type="entry name" value="Periplasmic binding protein-like II"/>
    <property type="match status" value="2"/>
</dbReference>
<dbReference type="SUPFAM" id="SSF53850">
    <property type="entry name" value="Periplasmic binding protein-like II"/>
    <property type="match status" value="1"/>
</dbReference>
<evidence type="ECO:0000259" key="13">
    <source>
        <dbReference type="Pfam" id="PF08029"/>
    </source>
</evidence>
<evidence type="ECO:0000256" key="8">
    <source>
        <dbReference type="ARBA" id="ARBA00022679"/>
    </source>
</evidence>
<dbReference type="InterPro" id="IPR020621">
    <property type="entry name" value="ATP-PRT_HisG_long"/>
</dbReference>
<evidence type="ECO:0000256" key="7">
    <source>
        <dbReference type="ARBA" id="ARBA00022676"/>
    </source>
</evidence>
<dbReference type="Pfam" id="PF01634">
    <property type="entry name" value="HisG"/>
    <property type="match status" value="1"/>
</dbReference>
<dbReference type="PANTHER" id="PTHR21403:SF8">
    <property type="entry name" value="ATP PHOSPHORIBOSYLTRANSFERASE"/>
    <property type="match status" value="1"/>
</dbReference>
<comment type="caution">
    <text evidence="14">The sequence shown here is derived from an EMBL/GenBank/DDBJ whole genome shotgun (WGS) entry which is preliminary data.</text>
</comment>
<evidence type="ECO:0000256" key="3">
    <source>
        <dbReference type="ARBA" id="ARBA00007955"/>
    </source>
</evidence>
<organism evidence="14 15">
    <name type="scientific">Streptomonospora halophila</name>
    <dbReference type="NCBI Taxonomy" id="427369"/>
    <lineage>
        <taxon>Bacteria</taxon>
        <taxon>Bacillati</taxon>
        <taxon>Actinomycetota</taxon>
        <taxon>Actinomycetes</taxon>
        <taxon>Streptosporangiales</taxon>
        <taxon>Nocardiopsidaceae</taxon>
        <taxon>Streptomonospora</taxon>
    </lineage>
</organism>
<dbReference type="InterPro" id="IPR015867">
    <property type="entry name" value="N-reg_PII/ATP_PRibTrfase_C"/>
</dbReference>
<comment type="cofactor">
    <cofactor evidence="11">
        <name>Mg(2+)</name>
        <dbReference type="ChEBI" id="CHEBI:18420"/>
    </cofactor>
</comment>
<comment type="subcellular location">
    <subcellularLocation>
        <location evidence="11">Cytoplasm</location>
    </subcellularLocation>
</comment>
<dbReference type="InterPro" id="IPR011322">
    <property type="entry name" value="N-reg_PII-like_a/b"/>
</dbReference>
<dbReference type="InterPro" id="IPR013820">
    <property type="entry name" value="ATP_PRibTrfase_cat"/>
</dbReference>
<keyword evidence="11" id="KW-0067">ATP-binding</keyword>
<keyword evidence="11" id="KW-0963">Cytoplasm</keyword>
<dbReference type="NCBIfam" id="TIGR00070">
    <property type="entry name" value="hisG"/>
    <property type="match status" value="1"/>
</dbReference>
<sequence length="292" mass="31723">MLNEDTRTMADQLRIAVPNKGQLAEPASAMLREAGYRQRKDSRDLVMVDPENDAEFFFLRPKDIAVYVGEGILQAGITGRDMLLDSGAPVEEALALGFGGSTFRFAAPGGAAMTVDDLKGKRIATSFEGLLEQYLERKGIEARVIHLDGAVESSIQLGVADAVADVVSTGTTLRNAGLELFGDPILTSEGVVIRPRGAAEDPKIEQLLRRLRGVLVARDYVMMDYDVHAEQLDDAVALTPGMEGPTVSPLHREGWVAVRAMVPRSSAQRIMDDLWELGARAILVTDIYACRL</sequence>
<dbReference type="EMBL" id="BAABIK010000029">
    <property type="protein sequence ID" value="GAA4953148.1"/>
    <property type="molecule type" value="Genomic_DNA"/>
</dbReference>
<evidence type="ECO:0000313" key="14">
    <source>
        <dbReference type="EMBL" id="GAA4953148.1"/>
    </source>
</evidence>
<comment type="similarity">
    <text evidence="3 11">Belongs to the ATP phosphoribosyltransferase family. Long subfamily.</text>
</comment>
<comment type="pathway">
    <text evidence="2 11">Amino-acid biosynthesis; L-histidine biosynthesis; L-histidine from 5-phospho-alpha-D-ribose 1-diphosphate: step 1/9.</text>
</comment>
<dbReference type="SUPFAM" id="SSF54913">
    <property type="entry name" value="GlnB-like"/>
    <property type="match status" value="1"/>
</dbReference>
<dbReference type="PROSITE" id="PS01316">
    <property type="entry name" value="ATP_P_PHORIBOSYLTR"/>
    <property type="match status" value="1"/>
</dbReference>
<keyword evidence="7 11" id="KW-0328">Glycosyltransferase</keyword>
<comment type="activity regulation">
    <text evidence="11">Feedback inhibited by histidine.</text>
</comment>
<evidence type="ECO:0000313" key="15">
    <source>
        <dbReference type="Proteomes" id="UP001499993"/>
    </source>
</evidence>
<dbReference type="InterPro" id="IPR013115">
    <property type="entry name" value="HisG_C"/>
</dbReference>
<proteinExistence type="inferred from homology"/>
<reference evidence="15" key="1">
    <citation type="journal article" date="2019" name="Int. J. Syst. Evol. Microbiol.">
        <title>The Global Catalogue of Microorganisms (GCM) 10K type strain sequencing project: providing services to taxonomists for standard genome sequencing and annotation.</title>
        <authorList>
            <consortium name="The Broad Institute Genomics Platform"/>
            <consortium name="The Broad Institute Genome Sequencing Center for Infectious Disease"/>
            <person name="Wu L."/>
            <person name="Ma J."/>
        </authorList>
    </citation>
    <scope>NUCLEOTIDE SEQUENCE [LARGE SCALE GENOMIC DNA]</scope>
    <source>
        <strain evidence="15">JCM 18123</strain>
    </source>
</reference>
<evidence type="ECO:0000256" key="11">
    <source>
        <dbReference type="HAMAP-Rule" id="MF_00079"/>
    </source>
</evidence>
<gene>
    <name evidence="11 14" type="primary">hisG</name>
    <name evidence="14" type="ORF">GCM10023224_42480</name>
</gene>
<keyword evidence="11" id="KW-0547">Nucleotide-binding</keyword>
<accession>A0ABP9H0I5</accession>
<dbReference type="Proteomes" id="UP001499993">
    <property type="component" value="Unassembled WGS sequence"/>
</dbReference>